<comment type="caution">
    <text evidence="3">The sequence shown here is derived from an EMBL/GenBank/DDBJ whole genome shotgun (WGS) entry which is preliminary data.</text>
</comment>
<feature type="compositionally biased region" description="Basic and acidic residues" evidence="1">
    <location>
        <begin position="131"/>
        <end position="141"/>
    </location>
</feature>
<reference evidence="3 4" key="1">
    <citation type="submission" date="2018-03" db="EMBL/GenBank/DDBJ databases">
        <title>Genomic Encyclopedia of Type Strains, Phase III (KMG-III): the genomes of soil and plant-associated and newly described type strains.</title>
        <authorList>
            <person name="Whitman W."/>
        </authorList>
    </citation>
    <scope>NUCLEOTIDE SEQUENCE [LARGE SCALE GENOMIC DNA]</scope>
    <source>
        <strain evidence="3 4">CGMCC 1.9313</strain>
    </source>
</reference>
<feature type="compositionally biased region" description="Basic and acidic residues" evidence="1">
    <location>
        <begin position="33"/>
        <end position="42"/>
    </location>
</feature>
<evidence type="ECO:0000256" key="2">
    <source>
        <dbReference type="SAM" id="SignalP"/>
    </source>
</evidence>
<feature type="compositionally biased region" description="Basic and acidic residues" evidence="1">
    <location>
        <begin position="102"/>
        <end position="113"/>
    </location>
</feature>
<feature type="compositionally biased region" description="Basic and acidic residues" evidence="1">
    <location>
        <begin position="151"/>
        <end position="167"/>
    </location>
</feature>
<dbReference type="OrthoDB" id="713884at2"/>
<dbReference type="AlphaFoldDB" id="A0A2T0U794"/>
<sequence length="167" mass="19266">MKKTLIAALLLAGLATSGIAQEKAKRTQNRHGGQLERFERGRNRIASPEQQARQATDRLDKQLSLSDKQKSEVYKINLKRAKNMAVAREKSQKQRLQQLKQMESERADNEKRLSRVLNSQQQAKYASLKQSRAEKLRDRKGSSIKRQKNVAKRDSSNRRTVEARRAR</sequence>
<evidence type="ECO:0000313" key="4">
    <source>
        <dbReference type="Proteomes" id="UP000238034"/>
    </source>
</evidence>
<dbReference type="RefSeq" id="WP_106292373.1">
    <property type="nucleotide sequence ID" value="NZ_PVTH01000003.1"/>
</dbReference>
<protein>
    <submittedName>
        <fullName evidence="3">Uncharacterized protein</fullName>
    </submittedName>
</protein>
<feature type="compositionally biased region" description="Polar residues" evidence="1">
    <location>
        <begin position="116"/>
        <end position="130"/>
    </location>
</feature>
<organism evidence="3 4">
    <name type="scientific">Arcticibacter pallidicorallinus</name>
    <dbReference type="NCBI Taxonomy" id="1259464"/>
    <lineage>
        <taxon>Bacteria</taxon>
        <taxon>Pseudomonadati</taxon>
        <taxon>Bacteroidota</taxon>
        <taxon>Sphingobacteriia</taxon>
        <taxon>Sphingobacteriales</taxon>
        <taxon>Sphingobacteriaceae</taxon>
        <taxon>Arcticibacter</taxon>
    </lineage>
</organism>
<feature type="region of interest" description="Disordered" evidence="1">
    <location>
        <begin position="84"/>
        <end position="167"/>
    </location>
</feature>
<keyword evidence="4" id="KW-1185">Reference proteome</keyword>
<name>A0A2T0U794_9SPHI</name>
<accession>A0A2T0U794</accession>
<proteinExistence type="predicted"/>
<evidence type="ECO:0000313" key="3">
    <source>
        <dbReference type="EMBL" id="PRY53784.1"/>
    </source>
</evidence>
<keyword evidence="2" id="KW-0732">Signal</keyword>
<dbReference type="EMBL" id="PVTH01000003">
    <property type="protein sequence ID" value="PRY53784.1"/>
    <property type="molecule type" value="Genomic_DNA"/>
</dbReference>
<feature type="region of interest" description="Disordered" evidence="1">
    <location>
        <begin position="22"/>
        <end position="66"/>
    </location>
</feature>
<dbReference type="Proteomes" id="UP000238034">
    <property type="component" value="Unassembled WGS sequence"/>
</dbReference>
<feature type="signal peptide" evidence="2">
    <location>
        <begin position="1"/>
        <end position="20"/>
    </location>
</feature>
<feature type="chain" id="PRO_5015448581" evidence="2">
    <location>
        <begin position="21"/>
        <end position="167"/>
    </location>
</feature>
<feature type="compositionally biased region" description="Basic and acidic residues" evidence="1">
    <location>
        <begin position="55"/>
        <end position="66"/>
    </location>
</feature>
<evidence type="ECO:0000256" key="1">
    <source>
        <dbReference type="SAM" id="MobiDB-lite"/>
    </source>
</evidence>
<gene>
    <name evidence="3" type="ORF">B0I27_103254</name>
</gene>